<dbReference type="Pfam" id="PF21544">
    <property type="entry name" value="PorZ_N_b_propeller"/>
    <property type="match status" value="1"/>
</dbReference>
<reference evidence="2" key="1">
    <citation type="submission" date="2022-10" db="EMBL/GenBank/DDBJ databases">
        <title>Chitinophaga sp. nov., isolated from soil.</title>
        <authorList>
            <person name="Jeon C.O."/>
        </authorList>
    </citation>
    <scope>NUCLEOTIDE SEQUENCE</scope>
    <source>
        <strain evidence="2">R8</strain>
    </source>
</reference>
<gene>
    <name evidence="2" type="ORF">MKQ68_23560</name>
</gene>
<feature type="domain" description="PorZ N-terminal beta-propeller" evidence="1">
    <location>
        <begin position="35"/>
        <end position="191"/>
    </location>
</feature>
<dbReference type="InterPro" id="IPR015943">
    <property type="entry name" value="WD40/YVTN_repeat-like_dom_sf"/>
</dbReference>
<proteinExistence type="predicted"/>
<evidence type="ECO:0000313" key="2">
    <source>
        <dbReference type="EMBL" id="UYQ93062.1"/>
    </source>
</evidence>
<dbReference type="RefSeq" id="WP_264281201.1">
    <property type="nucleotide sequence ID" value="NZ_CP107006.1"/>
</dbReference>
<dbReference type="InterPro" id="IPR048954">
    <property type="entry name" value="PorZ_N"/>
</dbReference>
<dbReference type="EMBL" id="CP107006">
    <property type="protein sequence ID" value="UYQ93062.1"/>
    <property type="molecule type" value="Genomic_DNA"/>
</dbReference>
<sequence>MAIGNVTAQTVPIGHWREHLPYRRVSALALSPDAVYCAAGNALFSANTNTREITRYNKLNGLHDVGISAIGYHEGTSTLAIGYKNGNIDLLRRENIINIPDLLRKQVNGDKSIYHIAFFQDNAYVCTGFGILVVDLKKQEIAATWLPAAAGNYVKVWAMTQNEGWFYAATSEGIRRAPVTGANLANYESWQPFNTGLQPWPVTDIAAIGSTMVALQDSLLFSASPAGWQSWGPTNKFRDISASGTQFIATGANNIQILTASGAIQTTLTPGGLPVQALTRNGETFIADSTKGLIIHRDNYETVTPNAPNDLVLGDLLIVNNTLWASAGAVTGNWAATRNKGGLFHFEQEEWTNYTDVPEDIIALAYTPQDNTLWAGSFGSGVLILPKGEIFKAPQLDAAIDNLNAYRVGGAATDAAGNLWLSNYGANRNLALRKKDGSWQNFTTPYFLPSYALSQIVIDDFGQKWIVAPKGGGLIVYNHGSNIDLPADDKWAIYQTGTGRGNLPSADVRCIAKDKSGYIWVGTTRGVGVIQCPQQAITAAGCDAYLPVLQEGNFAGYLFRNEQVNTIAVDGADRKWVGTQNGVWLISSAGDKIIHHFNIENSPLLSNEVRKIAVHPQTGEVFFATTAGLLSFRGTATGGGDTHKAQDVLVFPNPVPPGHTGPVAIRGLVTNALVKITDISGRLVYQGRAQGGQAVWNGQDYTGHRPQSGVYLVFSSDDTGTEKLVTKIVFIH</sequence>
<dbReference type="Gene3D" id="2.130.10.10">
    <property type="entry name" value="YVTN repeat-like/Quinoprotein amine dehydrogenase"/>
    <property type="match status" value="2"/>
</dbReference>
<protein>
    <recommendedName>
        <fullName evidence="1">PorZ N-terminal beta-propeller domain-containing protein</fullName>
    </recommendedName>
</protein>
<evidence type="ECO:0000259" key="1">
    <source>
        <dbReference type="Pfam" id="PF21544"/>
    </source>
</evidence>
<organism evidence="2 3">
    <name type="scientific">Chitinophaga horti</name>
    <dbReference type="NCBI Taxonomy" id="2920382"/>
    <lineage>
        <taxon>Bacteria</taxon>
        <taxon>Pseudomonadati</taxon>
        <taxon>Bacteroidota</taxon>
        <taxon>Chitinophagia</taxon>
        <taxon>Chitinophagales</taxon>
        <taxon>Chitinophagaceae</taxon>
        <taxon>Chitinophaga</taxon>
    </lineage>
</organism>
<dbReference type="InterPro" id="IPR011110">
    <property type="entry name" value="Reg_prop"/>
</dbReference>
<keyword evidence="3" id="KW-1185">Reference proteome</keyword>
<dbReference type="InterPro" id="IPR036322">
    <property type="entry name" value="WD40_repeat_dom_sf"/>
</dbReference>
<name>A0ABY6J4C5_9BACT</name>
<evidence type="ECO:0000313" key="3">
    <source>
        <dbReference type="Proteomes" id="UP001162741"/>
    </source>
</evidence>
<dbReference type="SUPFAM" id="SSF101898">
    <property type="entry name" value="NHL repeat"/>
    <property type="match status" value="1"/>
</dbReference>
<accession>A0ABY6J4C5</accession>
<dbReference type="Proteomes" id="UP001162741">
    <property type="component" value="Chromosome"/>
</dbReference>
<dbReference type="SUPFAM" id="SSF50978">
    <property type="entry name" value="WD40 repeat-like"/>
    <property type="match status" value="1"/>
</dbReference>
<dbReference type="Pfam" id="PF07494">
    <property type="entry name" value="Reg_prop"/>
    <property type="match status" value="1"/>
</dbReference>